<dbReference type="GO" id="GO:0042602">
    <property type="term" value="F:riboflavin reductase (NADPH) activity"/>
    <property type="evidence" value="ECO:0007669"/>
    <property type="project" value="TreeGrafter"/>
</dbReference>
<dbReference type="InterPro" id="IPR050268">
    <property type="entry name" value="NADH-dep_flavin_reductase"/>
</dbReference>
<sequence length="164" mass="17543">MNSPTPPFDAAQYRQVLGHFPTGVTVITAINDGDPVGLAVGSFSSLSLDPPLVLFCPGSQSSSWPKIRAAGSFCVNILAASQEHVCRVFASREPDKFASITWTRTKQTGSPLIDGVLAWIDCDIETVLPGGDHDIVVGRVRDLDSADSTGPLVFYRGGYGRYEV</sequence>
<evidence type="ECO:0000256" key="1">
    <source>
        <dbReference type="ARBA" id="ARBA00008898"/>
    </source>
</evidence>
<gene>
    <name evidence="4" type="ORF">UFOPK2754_00035</name>
    <name evidence="5" type="ORF">UFOPK3139_00303</name>
    <name evidence="6" type="ORF">UFOPK3543_01770</name>
    <name evidence="7" type="ORF">UFOPK3967_00744</name>
</gene>
<proteinExistence type="inferred from homology"/>
<dbReference type="SUPFAM" id="SSF50475">
    <property type="entry name" value="FMN-binding split barrel"/>
    <property type="match status" value="1"/>
</dbReference>
<dbReference type="GO" id="GO:0010181">
    <property type="term" value="F:FMN binding"/>
    <property type="evidence" value="ECO:0007669"/>
    <property type="project" value="InterPro"/>
</dbReference>
<dbReference type="EMBL" id="CAEZYR010000001">
    <property type="protein sequence ID" value="CAB4724404.1"/>
    <property type="molecule type" value="Genomic_DNA"/>
</dbReference>
<dbReference type="InterPro" id="IPR002563">
    <property type="entry name" value="Flavin_Rdtase-like_dom"/>
</dbReference>
<dbReference type="PANTHER" id="PTHR30466">
    <property type="entry name" value="FLAVIN REDUCTASE"/>
    <property type="match status" value="1"/>
</dbReference>
<comment type="similarity">
    <text evidence="1">Belongs to the non-flavoprotein flavin reductase family.</text>
</comment>
<dbReference type="AlphaFoldDB" id="A0A6J6Z7X8"/>
<dbReference type="PANTHER" id="PTHR30466:SF11">
    <property type="entry name" value="FLAVIN-DEPENDENT MONOOXYGENASE, REDUCTASE SUBUNIT HSAB"/>
    <property type="match status" value="1"/>
</dbReference>
<evidence type="ECO:0000259" key="3">
    <source>
        <dbReference type="SMART" id="SM00903"/>
    </source>
</evidence>
<evidence type="ECO:0000313" key="4">
    <source>
        <dbReference type="EMBL" id="CAB4724404.1"/>
    </source>
</evidence>
<name>A0A6J6Z7X8_9ZZZZ</name>
<evidence type="ECO:0000313" key="6">
    <source>
        <dbReference type="EMBL" id="CAB4915267.1"/>
    </source>
</evidence>
<evidence type="ECO:0000313" key="7">
    <source>
        <dbReference type="EMBL" id="CAB4986812.1"/>
    </source>
</evidence>
<dbReference type="Gene3D" id="2.30.110.10">
    <property type="entry name" value="Electron Transport, Fmn-binding Protein, Chain A"/>
    <property type="match status" value="1"/>
</dbReference>
<dbReference type="EMBL" id="CAFBOS010000032">
    <property type="protein sequence ID" value="CAB4986812.1"/>
    <property type="molecule type" value="Genomic_DNA"/>
</dbReference>
<organism evidence="5">
    <name type="scientific">freshwater metagenome</name>
    <dbReference type="NCBI Taxonomy" id="449393"/>
    <lineage>
        <taxon>unclassified sequences</taxon>
        <taxon>metagenomes</taxon>
        <taxon>ecological metagenomes</taxon>
    </lineage>
</organism>
<dbReference type="EMBL" id="CAFBMH010000068">
    <property type="protein sequence ID" value="CAB4915267.1"/>
    <property type="molecule type" value="Genomic_DNA"/>
</dbReference>
<dbReference type="Pfam" id="PF01613">
    <property type="entry name" value="Flavin_Reduct"/>
    <property type="match status" value="1"/>
</dbReference>
<dbReference type="EMBL" id="CAFABA010000007">
    <property type="protein sequence ID" value="CAB4815278.1"/>
    <property type="molecule type" value="Genomic_DNA"/>
</dbReference>
<dbReference type="InterPro" id="IPR012349">
    <property type="entry name" value="Split_barrel_FMN-bd"/>
</dbReference>
<reference evidence="5" key="1">
    <citation type="submission" date="2020-05" db="EMBL/GenBank/DDBJ databases">
        <authorList>
            <person name="Chiriac C."/>
            <person name="Salcher M."/>
            <person name="Ghai R."/>
            <person name="Kavagutti S V."/>
        </authorList>
    </citation>
    <scope>NUCLEOTIDE SEQUENCE</scope>
</reference>
<evidence type="ECO:0000256" key="2">
    <source>
        <dbReference type="ARBA" id="ARBA00023002"/>
    </source>
</evidence>
<dbReference type="SMART" id="SM00903">
    <property type="entry name" value="Flavin_Reduct"/>
    <property type="match status" value="1"/>
</dbReference>
<keyword evidence="2" id="KW-0560">Oxidoreductase</keyword>
<evidence type="ECO:0000313" key="5">
    <source>
        <dbReference type="EMBL" id="CAB4815278.1"/>
    </source>
</evidence>
<feature type="domain" description="Flavin reductase like" evidence="3">
    <location>
        <begin position="17"/>
        <end position="161"/>
    </location>
</feature>
<accession>A0A6J6Z7X8</accession>
<protein>
    <submittedName>
        <fullName evidence="5">Unannotated protein</fullName>
    </submittedName>
</protein>